<gene>
    <name evidence="10" type="ORF">ACFFIO_04550</name>
</gene>
<evidence type="ECO:0000313" key="11">
    <source>
        <dbReference type="Proteomes" id="UP001589766"/>
    </source>
</evidence>
<feature type="domain" description="ABC transmembrane type-1" evidence="9">
    <location>
        <begin position="109"/>
        <end position="298"/>
    </location>
</feature>
<evidence type="ECO:0000256" key="2">
    <source>
        <dbReference type="ARBA" id="ARBA00022448"/>
    </source>
</evidence>
<evidence type="ECO:0000259" key="9">
    <source>
        <dbReference type="PROSITE" id="PS50928"/>
    </source>
</evidence>
<evidence type="ECO:0000256" key="4">
    <source>
        <dbReference type="ARBA" id="ARBA00022692"/>
    </source>
</evidence>
<comment type="caution">
    <text evidence="10">The sequence shown here is derived from an EMBL/GenBank/DDBJ whole genome shotgun (WGS) entry which is preliminary data.</text>
</comment>
<dbReference type="InterPro" id="IPR050366">
    <property type="entry name" value="BP-dependent_transpt_permease"/>
</dbReference>
<feature type="transmembrane region" description="Helical" evidence="7">
    <location>
        <begin position="45"/>
        <end position="65"/>
    </location>
</feature>
<evidence type="ECO:0000256" key="8">
    <source>
        <dbReference type="SAM" id="MobiDB-lite"/>
    </source>
</evidence>
<accession>A0ABV6F2N4</accession>
<feature type="transmembrane region" description="Helical" evidence="7">
    <location>
        <begin position="276"/>
        <end position="301"/>
    </location>
</feature>
<keyword evidence="11" id="KW-1185">Reference proteome</keyword>
<keyword evidence="4 7" id="KW-0812">Transmembrane</keyword>
<keyword evidence="6 7" id="KW-0472">Membrane</keyword>
<organism evidence="10 11">
    <name type="scientific">Citricoccus parietis</name>
    <dbReference type="NCBI Taxonomy" id="592307"/>
    <lineage>
        <taxon>Bacteria</taxon>
        <taxon>Bacillati</taxon>
        <taxon>Actinomycetota</taxon>
        <taxon>Actinomycetes</taxon>
        <taxon>Micrococcales</taxon>
        <taxon>Micrococcaceae</taxon>
        <taxon>Citricoccus</taxon>
    </lineage>
</organism>
<dbReference type="EMBL" id="JBHLWH010000013">
    <property type="protein sequence ID" value="MFC0247764.1"/>
    <property type="molecule type" value="Genomic_DNA"/>
</dbReference>
<protein>
    <submittedName>
        <fullName evidence="10">ABC transporter permease</fullName>
    </submittedName>
</protein>
<dbReference type="PANTHER" id="PTHR43386">
    <property type="entry name" value="OLIGOPEPTIDE TRANSPORT SYSTEM PERMEASE PROTEIN APPC"/>
    <property type="match status" value="1"/>
</dbReference>
<dbReference type="Pfam" id="PF00528">
    <property type="entry name" value="BPD_transp_1"/>
    <property type="match status" value="1"/>
</dbReference>
<dbReference type="Proteomes" id="UP001589766">
    <property type="component" value="Unassembled WGS sequence"/>
</dbReference>
<comment type="subcellular location">
    <subcellularLocation>
        <location evidence="1 7">Cell membrane</location>
        <topology evidence="1 7">Multi-pass membrane protein</topology>
    </subcellularLocation>
</comment>
<evidence type="ECO:0000256" key="5">
    <source>
        <dbReference type="ARBA" id="ARBA00022989"/>
    </source>
</evidence>
<feature type="transmembrane region" description="Helical" evidence="7">
    <location>
        <begin position="113"/>
        <end position="136"/>
    </location>
</feature>
<evidence type="ECO:0000313" key="10">
    <source>
        <dbReference type="EMBL" id="MFC0247764.1"/>
    </source>
</evidence>
<evidence type="ECO:0000256" key="3">
    <source>
        <dbReference type="ARBA" id="ARBA00022475"/>
    </source>
</evidence>
<evidence type="ECO:0000256" key="6">
    <source>
        <dbReference type="ARBA" id="ARBA00023136"/>
    </source>
</evidence>
<dbReference type="PANTHER" id="PTHR43386:SF25">
    <property type="entry name" value="PEPTIDE ABC TRANSPORTER PERMEASE PROTEIN"/>
    <property type="match status" value="1"/>
</dbReference>
<reference evidence="10 11" key="1">
    <citation type="submission" date="2024-09" db="EMBL/GenBank/DDBJ databases">
        <authorList>
            <person name="Sun Q."/>
            <person name="Mori K."/>
        </authorList>
    </citation>
    <scope>NUCLEOTIDE SEQUENCE [LARGE SCALE GENOMIC DNA]</scope>
    <source>
        <strain evidence="10 11">CCM 7609</strain>
    </source>
</reference>
<evidence type="ECO:0000256" key="1">
    <source>
        <dbReference type="ARBA" id="ARBA00004651"/>
    </source>
</evidence>
<dbReference type="InterPro" id="IPR000515">
    <property type="entry name" value="MetI-like"/>
</dbReference>
<evidence type="ECO:0000256" key="7">
    <source>
        <dbReference type="RuleBase" id="RU363032"/>
    </source>
</evidence>
<proteinExistence type="inferred from homology"/>
<keyword evidence="5 7" id="KW-1133">Transmembrane helix</keyword>
<feature type="transmembrane region" description="Helical" evidence="7">
    <location>
        <begin position="230"/>
        <end position="256"/>
    </location>
</feature>
<name>A0ABV6F2N4_9MICC</name>
<dbReference type="RefSeq" id="WP_378040395.1">
    <property type="nucleotide sequence ID" value="NZ_JBHLWH010000013.1"/>
</dbReference>
<dbReference type="CDD" id="cd06261">
    <property type="entry name" value="TM_PBP2"/>
    <property type="match status" value="1"/>
</dbReference>
<keyword evidence="2 7" id="KW-0813">Transport</keyword>
<dbReference type="Gene3D" id="1.10.3720.10">
    <property type="entry name" value="MetI-like"/>
    <property type="match status" value="1"/>
</dbReference>
<sequence>MTAQPQTTADAGTTGGVTAASHPAGPASSATAPGGRRPAAAWRRVPVTVWIAGVFAGLLLLAAFAPGVLATHDPRAITLGSPLAAPSWEHWFGTDQSGRDLYSRMVHGTAQSLLIGLGSAAVGVGLAVVFGSWAALGGRWADAVIGRAIEVLFAFPILLLAMVFIAVYGPSVQTLILAVGLGIAPGYARMVRAQVMSVRRSGYVQAAQALGHHPGRVLVQHILPNALRPLLAVLTLGIGQSIVWASGLAFLGFGVAPPSPEWGALLEAGRPYIIEAWWLEIIPGLAVLATALTATVLGKFVESTLEGER</sequence>
<feature type="transmembrane region" description="Helical" evidence="7">
    <location>
        <begin position="148"/>
        <end position="168"/>
    </location>
</feature>
<dbReference type="SUPFAM" id="SSF161098">
    <property type="entry name" value="MetI-like"/>
    <property type="match status" value="1"/>
</dbReference>
<keyword evidence="3" id="KW-1003">Cell membrane</keyword>
<comment type="similarity">
    <text evidence="7">Belongs to the binding-protein-dependent transport system permease family.</text>
</comment>
<dbReference type="PROSITE" id="PS50928">
    <property type="entry name" value="ABC_TM1"/>
    <property type="match status" value="1"/>
</dbReference>
<dbReference type="InterPro" id="IPR035906">
    <property type="entry name" value="MetI-like_sf"/>
</dbReference>
<feature type="transmembrane region" description="Helical" evidence="7">
    <location>
        <begin position="174"/>
        <end position="191"/>
    </location>
</feature>
<feature type="region of interest" description="Disordered" evidence="8">
    <location>
        <begin position="1"/>
        <end position="37"/>
    </location>
</feature>